<organism evidence="1 2">
    <name type="scientific">Pistacia atlantica</name>
    <dbReference type="NCBI Taxonomy" id="434234"/>
    <lineage>
        <taxon>Eukaryota</taxon>
        <taxon>Viridiplantae</taxon>
        <taxon>Streptophyta</taxon>
        <taxon>Embryophyta</taxon>
        <taxon>Tracheophyta</taxon>
        <taxon>Spermatophyta</taxon>
        <taxon>Magnoliopsida</taxon>
        <taxon>eudicotyledons</taxon>
        <taxon>Gunneridae</taxon>
        <taxon>Pentapetalae</taxon>
        <taxon>rosids</taxon>
        <taxon>malvids</taxon>
        <taxon>Sapindales</taxon>
        <taxon>Anacardiaceae</taxon>
        <taxon>Pistacia</taxon>
    </lineage>
</organism>
<sequence length="242" mass="27716">MPSEDAKAVKKEEDRDEKSLSSILESRKKKPTNANAKPKVVKKENVKDEDDDFDKPIKRVAAGARESRVKKEHNDILDDNKPISKNNSTTTTAAAKADNKGEEKKEEVQQNGKKREKKVYDLPGQKRDPPEERDPLRIFYETLYKQVPESEMAQFWMMDSGLLSFDEAKKVFEKKQKRNQQQKLSCPTKPISSPVSSSKKKTSESKAGVNQSKKRKVEDEICEEDSDDDFRVKKLAKKQKAK</sequence>
<dbReference type="Proteomes" id="UP001164250">
    <property type="component" value="Chromosome 10"/>
</dbReference>
<proteinExistence type="predicted"/>
<evidence type="ECO:0000313" key="2">
    <source>
        <dbReference type="Proteomes" id="UP001164250"/>
    </source>
</evidence>
<name>A0ACC1AIG1_9ROSI</name>
<reference evidence="2" key="1">
    <citation type="journal article" date="2023" name="G3 (Bethesda)">
        <title>Genome assembly and association tests identify interacting loci associated with vigor, precocity, and sex in interspecific pistachio rootstocks.</title>
        <authorList>
            <person name="Palmer W."/>
            <person name="Jacygrad E."/>
            <person name="Sagayaradj S."/>
            <person name="Cavanaugh K."/>
            <person name="Han R."/>
            <person name="Bertier L."/>
            <person name="Beede B."/>
            <person name="Kafkas S."/>
            <person name="Golino D."/>
            <person name="Preece J."/>
            <person name="Michelmore R."/>
        </authorList>
    </citation>
    <scope>NUCLEOTIDE SEQUENCE [LARGE SCALE GENOMIC DNA]</scope>
</reference>
<evidence type="ECO:0000313" key="1">
    <source>
        <dbReference type="EMBL" id="KAJ0086449.1"/>
    </source>
</evidence>
<keyword evidence="2" id="KW-1185">Reference proteome</keyword>
<comment type="caution">
    <text evidence="1">The sequence shown here is derived from an EMBL/GenBank/DDBJ whole genome shotgun (WGS) entry which is preliminary data.</text>
</comment>
<protein>
    <submittedName>
        <fullName evidence="1">Uncharacterized protein</fullName>
    </submittedName>
</protein>
<gene>
    <name evidence="1" type="ORF">Patl1_09544</name>
</gene>
<accession>A0ACC1AIG1</accession>
<dbReference type="EMBL" id="CM047906">
    <property type="protein sequence ID" value="KAJ0086449.1"/>
    <property type="molecule type" value="Genomic_DNA"/>
</dbReference>